<evidence type="ECO:0000256" key="6">
    <source>
        <dbReference type="SAM" id="SignalP"/>
    </source>
</evidence>
<evidence type="ECO:0000256" key="3">
    <source>
        <dbReference type="ARBA" id="ARBA00023277"/>
    </source>
</evidence>
<comment type="caution">
    <text evidence="8">The sequence shown here is derived from an EMBL/GenBank/DDBJ whole genome shotgun (WGS) entry which is preliminary data.</text>
</comment>
<dbReference type="Pfam" id="PF00331">
    <property type="entry name" value="Glyco_hydro_10"/>
    <property type="match status" value="1"/>
</dbReference>
<protein>
    <recommendedName>
        <fullName evidence="7">GH10 domain-containing protein</fullName>
    </recommendedName>
</protein>
<sequence length="152" mass="16572">MFRLPLVLIFLSVLSVYAQLPTGTETATPLNTAIVRAGKKYIGDMSDFPELNDDQYLEVVRTPGLFGQMTPGNSMKWDATEPTRGEFNFNNGDAIVEIASSAGQLMRGHTCVWHNQLPSWVSGGGFDADELTDIIEAHVTGVVGHWAGQICE</sequence>
<dbReference type="Proteomes" id="UP001498398">
    <property type="component" value="Unassembled WGS sequence"/>
</dbReference>
<name>A0ABR1JCX0_9AGAR</name>
<keyword evidence="2" id="KW-0378">Hydrolase</keyword>
<dbReference type="EMBL" id="JBANRG010000022">
    <property type="protein sequence ID" value="KAK7455824.1"/>
    <property type="molecule type" value="Genomic_DNA"/>
</dbReference>
<gene>
    <name evidence="8" type="ORF">VKT23_010858</name>
</gene>
<proteinExistence type="inferred from homology"/>
<evidence type="ECO:0000313" key="9">
    <source>
        <dbReference type="Proteomes" id="UP001498398"/>
    </source>
</evidence>
<feature type="chain" id="PRO_5047403484" description="GH10 domain-containing protein" evidence="6">
    <location>
        <begin position="19"/>
        <end position="152"/>
    </location>
</feature>
<accession>A0ABR1JCX0</accession>
<keyword evidence="5" id="KW-0624">Polysaccharide degradation</keyword>
<dbReference type="PANTHER" id="PTHR31490:SF76">
    <property type="entry name" value="ENDO-1,4-BETA-XYLANASE C"/>
    <property type="match status" value="1"/>
</dbReference>
<keyword evidence="4" id="KW-0326">Glycosidase</keyword>
<dbReference type="SUPFAM" id="SSF51445">
    <property type="entry name" value="(Trans)glycosidases"/>
    <property type="match status" value="1"/>
</dbReference>
<dbReference type="InterPro" id="IPR001000">
    <property type="entry name" value="GH10_dom"/>
</dbReference>
<evidence type="ECO:0000256" key="1">
    <source>
        <dbReference type="ARBA" id="ARBA00007495"/>
    </source>
</evidence>
<reference evidence="8 9" key="1">
    <citation type="submission" date="2024-01" db="EMBL/GenBank/DDBJ databases">
        <title>A draft genome for the cacao thread blight pathogen Marasmiellus scandens.</title>
        <authorList>
            <person name="Baruah I.K."/>
            <person name="Leung J."/>
            <person name="Bukari Y."/>
            <person name="Amoako-Attah I."/>
            <person name="Meinhardt L.W."/>
            <person name="Bailey B.A."/>
            <person name="Cohen S.P."/>
        </authorList>
    </citation>
    <scope>NUCLEOTIDE SEQUENCE [LARGE SCALE GENOMIC DNA]</scope>
    <source>
        <strain evidence="8 9">GH-19</strain>
    </source>
</reference>
<feature type="domain" description="GH10" evidence="7">
    <location>
        <begin position="28"/>
        <end position="152"/>
    </location>
</feature>
<dbReference type="PROSITE" id="PS51760">
    <property type="entry name" value="GH10_2"/>
    <property type="match status" value="1"/>
</dbReference>
<dbReference type="Gene3D" id="3.20.20.80">
    <property type="entry name" value="Glycosidases"/>
    <property type="match status" value="1"/>
</dbReference>
<keyword evidence="6" id="KW-0732">Signal</keyword>
<evidence type="ECO:0000313" key="8">
    <source>
        <dbReference type="EMBL" id="KAK7455824.1"/>
    </source>
</evidence>
<dbReference type="InterPro" id="IPR017853">
    <property type="entry name" value="GH"/>
</dbReference>
<keyword evidence="3" id="KW-0119">Carbohydrate metabolism</keyword>
<comment type="similarity">
    <text evidence="1">Belongs to the glycosyl hydrolase 10 (cellulase F) family.</text>
</comment>
<evidence type="ECO:0000256" key="5">
    <source>
        <dbReference type="ARBA" id="ARBA00023326"/>
    </source>
</evidence>
<keyword evidence="9" id="KW-1185">Reference proteome</keyword>
<dbReference type="PANTHER" id="PTHR31490">
    <property type="entry name" value="GLYCOSYL HYDROLASE"/>
    <property type="match status" value="1"/>
</dbReference>
<evidence type="ECO:0000259" key="7">
    <source>
        <dbReference type="PROSITE" id="PS51760"/>
    </source>
</evidence>
<dbReference type="InterPro" id="IPR044846">
    <property type="entry name" value="GH10"/>
</dbReference>
<organism evidence="8 9">
    <name type="scientific">Marasmiellus scandens</name>
    <dbReference type="NCBI Taxonomy" id="2682957"/>
    <lineage>
        <taxon>Eukaryota</taxon>
        <taxon>Fungi</taxon>
        <taxon>Dikarya</taxon>
        <taxon>Basidiomycota</taxon>
        <taxon>Agaricomycotina</taxon>
        <taxon>Agaricomycetes</taxon>
        <taxon>Agaricomycetidae</taxon>
        <taxon>Agaricales</taxon>
        <taxon>Marasmiineae</taxon>
        <taxon>Omphalotaceae</taxon>
        <taxon>Marasmiellus</taxon>
    </lineage>
</organism>
<evidence type="ECO:0000256" key="4">
    <source>
        <dbReference type="ARBA" id="ARBA00023295"/>
    </source>
</evidence>
<evidence type="ECO:0000256" key="2">
    <source>
        <dbReference type="ARBA" id="ARBA00022801"/>
    </source>
</evidence>
<feature type="signal peptide" evidence="6">
    <location>
        <begin position="1"/>
        <end position="18"/>
    </location>
</feature>